<dbReference type="InterPro" id="IPR052164">
    <property type="entry name" value="Anthracycline_SecMetBiosynth"/>
</dbReference>
<dbReference type="InterPro" id="IPR037523">
    <property type="entry name" value="VOC_core"/>
</dbReference>
<dbReference type="OrthoDB" id="9793039at2"/>
<dbReference type="RefSeq" id="WP_030890268.1">
    <property type="nucleotide sequence ID" value="NZ_BJMM01000001.1"/>
</dbReference>
<dbReference type="CDD" id="cd07247">
    <property type="entry name" value="SgaA_N_like"/>
    <property type="match status" value="1"/>
</dbReference>
<dbReference type="SUPFAM" id="SSF54593">
    <property type="entry name" value="Glyoxalase/Bleomycin resistance protein/Dihydroxybiphenyl dioxygenase"/>
    <property type="match status" value="2"/>
</dbReference>
<dbReference type="InterPro" id="IPR004360">
    <property type="entry name" value="Glyas_Fos-R_dOase_dom"/>
</dbReference>
<accession>A0A4Y3QSV8</accession>
<dbReference type="AlphaFoldDB" id="A0A4Y3QSV8"/>
<dbReference type="PANTHER" id="PTHR33993">
    <property type="entry name" value="GLYOXALASE-RELATED"/>
    <property type="match status" value="1"/>
</dbReference>
<dbReference type="PROSITE" id="PS51819">
    <property type="entry name" value="VOC"/>
    <property type="match status" value="2"/>
</dbReference>
<dbReference type="Pfam" id="PF00903">
    <property type="entry name" value="Glyoxalase"/>
    <property type="match status" value="1"/>
</dbReference>
<dbReference type="PANTHER" id="PTHR33993:SF10">
    <property type="entry name" value="CONSERVED PROTEIN"/>
    <property type="match status" value="1"/>
</dbReference>
<evidence type="ECO:0000313" key="3">
    <source>
        <dbReference type="Proteomes" id="UP000319210"/>
    </source>
</evidence>
<dbReference type="InterPro" id="IPR029068">
    <property type="entry name" value="Glyas_Bleomycin-R_OHBP_Dase"/>
</dbReference>
<dbReference type="Pfam" id="PF18029">
    <property type="entry name" value="Glyoxalase_6"/>
    <property type="match status" value="1"/>
</dbReference>
<reference evidence="2 3" key="1">
    <citation type="submission" date="2019-06" db="EMBL/GenBank/DDBJ databases">
        <title>Whole genome shotgun sequence of Streptomyces cacaoi subsp. cacaoi NBRC 12748.</title>
        <authorList>
            <person name="Hosoyama A."/>
            <person name="Uohara A."/>
            <person name="Ohji S."/>
            <person name="Ichikawa N."/>
        </authorList>
    </citation>
    <scope>NUCLEOTIDE SEQUENCE [LARGE SCALE GENOMIC DNA]</scope>
    <source>
        <strain evidence="2 3">NBRC 12748</strain>
    </source>
</reference>
<feature type="domain" description="VOC" evidence="1">
    <location>
        <begin position="10"/>
        <end position="122"/>
    </location>
</feature>
<organism evidence="2 3">
    <name type="scientific">Streptomyces cacaoi</name>
    <dbReference type="NCBI Taxonomy" id="1898"/>
    <lineage>
        <taxon>Bacteria</taxon>
        <taxon>Bacillati</taxon>
        <taxon>Actinomycetota</taxon>
        <taxon>Actinomycetes</taxon>
        <taxon>Kitasatosporales</taxon>
        <taxon>Streptomycetaceae</taxon>
        <taxon>Streptomyces</taxon>
    </lineage>
</organism>
<dbReference type="InterPro" id="IPR041581">
    <property type="entry name" value="Glyoxalase_6"/>
</dbReference>
<name>A0A4Y3QSV8_STRCI</name>
<proteinExistence type="predicted"/>
<dbReference type="Proteomes" id="UP000319210">
    <property type="component" value="Unassembled WGS sequence"/>
</dbReference>
<keyword evidence="3" id="KW-1185">Reference proteome</keyword>
<feature type="domain" description="VOC" evidence="1">
    <location>
        <begin position="135"/>
        <end position="256"/>
    </location>
</feature>
<protein>
    <recommendedName>
        <fullName evidence="1">VOC domain-containing protein</fullName>
    </recommendedName>
</protein>
<dbReference type="EMBL" id="BJMM01000001">
    <property type="protein sequence ID" value="GEB47488.1"/>
    <property type="molecule type" value="Genomic_DNA"/>
</dbReference>
<evidence type="ECO:0000259" key="1">
    <source>
        <dbReference type="PROSITE" id="PS51819"/>
    </source>
</evidence>
<comment type="caution">
    <text evidence="2">The sequence shown here is derived from an EMBL/GenBank/DDBJ whole genome shotgun (WGS) entry which is preliminary data.</text>
</comment>
<gene>
    <name evidence="2" type="ORF">SCA03_00390</name>
</gene>
<evidence type="ECO:0000313" key="2">
    <source>
        <dbReference type="EMBL" id="GEB47488.1"/>
    </source>
</evidence>
<dbReference type="Gene3D" id="3.10.180.10">
    <property type="entry name" value="2,3-Dihydroxybiphenyl 1,2-Dioxygenase, domain 1"/>
    <property type="match status" value="2"/>
</dbReference>
<sequence length="256" mass="27107">MDSVPGTHGVPCWVSLTTGDQRAAEEFYGPVLGWSFQDSELGPEFRVATRDGQPVAGFNETSVSRQLPVRWTVFFSVDSADRAGERVNERGATVAVGPLRVGDGRAAVAADPYGAPFGLWEGEVPEGWTVGAGQAPAWLELRTPDAFAAAVFYGEALEWSKNANQGVGYEEAQDEVHLLVDGQTVAGLRGGGVEAAPDPNVRTRWDVFFRSADLDEALAAAVRAGGEVISTSREAPEGRAATLRDPAGALFCLLGE</sequence>